<evidence type="ECO:0000313" key="1">
    <source>
        <dbReference type="EMBL" id="WVZ00116.1"/>
    </source>
</evidence>
<dbReference type="AlphaFoldDB" id="A0AAQ3MZZ2"/>
<name>A0AAQ3MZZ2_VIGMU</name>
<evidence type="ECO:0000313" key="2">
    <source>
        <dbReference type="Proteomes" id="UP001374535"/>
    </source>
</evidence>
<sequence>MGRATRENSSHSRTSNPTLGLLTKILFSSYPSSRTSQKLEASTISLHHKQPKVGARMICVLSGGNGLTATVRRWRNRRHSWWLAMVLVVARGDAIGHSSSSLFSF</sequence>
<keyword evidence="2" id="KW-1185">Reference proteome</keyword>
<protein>
    <submittedName>
        <fullName evidence="1">Uncharacterized protein</fullName>
    </submittedName>
</protein>
<reference evidence="1 2" key="1">
    <citation type="journal article" date="2023" name="Life. Sci Alliance">
        <title>Evolutionary insights into 3D genome organization and epigenetic landscape of Vigna mungo.</title>
        <authorList>
            <person name="Junaid A."/>
            <person name="Singh B."/>
            <person name="Bhatia S."/>
        </authorList>
    </citation>
    <scope>NUCLEOTIDE SEQUENCE [LARGE SCALE GENOMIC DNA]</scope>
    <source>
        <strain evidence="1">Urdbean</strain>
    </source>
</reference>
<dbReference type="EMBL" id="CP144693">
    <property type="protein sequence ID" value="WVZ00116.1"/>
    <property type="molecule type" value="Genomic_DNA"/>
</dbReference>
<gene>
    <name evidence="1" type="ORF">V8G54_026185</name>
</gene>
<organism evidence="1 2">
    <name type="scientific">Vigna mungo</name>
    <name type="common">Black gram</name>
    <name type="synonym">Phaseolus mungo</name>
    <dbReference type="NCBI Taxonomy" id="3915"/>
    <lineage>
        <taxon>Eukaryota</taxon>
        <taxon>Viridiplantae</taxon>
        <taxon>Streptophyta</taxon>
        <taxon>Embryophyta</taxon>
        <taxon>Tracheophyta</taxon>
        <taxon>Spermatophyta</taxon>
        <taxon>Magnoliopsida</taxon>
        <taxon>eudicotyledons</taxon>
        <taxon>Gunneridae</taxon>
        <taxon>Pentapetalae</taxon>
        <taxon>rosids</taxon>
        <taxon>fabids</taxon>
        <taxon>Fabales</taxon>
        <taxon>Fabaceae</taxon>
        <taxon>Papilionoideae</taxon>
        <taxon>50 kb inversion clade</taxon>
        <taxon>NPAAA clade</taxon>
        <taxon>indigoferoid/millettioid clade</taxon>
        <taxon>Phaseoleae</taxon>
        <taxon>Vigna</taxon>
    </lineage>
</organism>
<accession>A0AAQ3MZZ2</accession>
<proteinExistence type="predicted"/>
<dbReference type="Proteomes" id="UP001374535">
    <property type="component" value="Chromosome 8"/>
</dbReference>